<evidence type="ECO:0000313" key="3">
    <source>
        <dbReference type="Proteomes" id="UP000239388"/>
    </source>
</evidence>
<comment type="caution">
    <text evidence="2">The sequence shown here is derived from an EMBL/GenBank/DDBJ whole genome shotgun (WGS) entry which is preliminary data.</text>
</comment>
<evidence type="ECO:0000256" key="1">
    <source>
        <dbReference type="SAM" id="MobiDB-lite"/>
    </source>
</evidence>
<dbReference type="EMBL" id="PUIB01000023">
    <property type="protein sequence ID" value="PQO29081.1"/>
    <property type="molecule type" value="Genomic_DNA"/>
</dbReference>
<gene>
    <name evidence="2" type="ORF">C5Y98_23025</name>
</gene>
<organism evidence="2 3">
    <name type="scientific">Blastopirellula marina</name>
    <dbReference type="NCBI Taxonomy" id="124"/>
    <lineage>
        <taxon>Bacteria</taxon>
        <taxon>Pseudomonadati</taxon>
        <taxon>Planctomycetota</taxon>
        <taxon>Planctomycetia</taxon>
        <taxon>Pirellulales</taxon>
        <taxon>Pirellulaceae</taxon>
        <taxon>Blastopirellula</taxon>
    </lineage>
</organism>
<proteinExistence type="predicted"/>
<evidence type="ECO:0000313" key="2">
    <source>
        <dbReference type="EMBL" id="PQO29081.1"/>
    </source>
</evidence>
<name>A0A2S8FAB0_9BACT</name>
<protein>
    <submittedName>
        <fullName evidence="2">Uncharacterized protein</fullName>
    </submittedName>
</protein>
<feature type="region of interest" description="Disordered" evidence="1">
    <location>
        <begin position="58"/>
        <end position="78"/>
    </location>
</feature>
<accession>A0A2S8FAB0</accession>
<reference evidence="2 3" key="1">
    <citation type="submission" date="2018-02" db="EMBL/GenBank/DDBJ databases">
        <title>Comparative genomes isolates from brazilian mangrove.</title>
        <authorList>
            <person name="Araujo J.E."/>
            <person name="Taketani R.G."/>
            <person name="Silva M.C.P."/>
            <person name="Loureco M.V."/>
            <person name="Andreote F.D."/>
        </authorList>
    </citation>
    <scope>NUCLEOTIDE SEQUENCE [LARGE SCALE GENOMIC DNA]</scope>
    <source>
        <strain evidence="2 3">NAP PRIS-MGV</strain>
    </source>
</reference>
<dbReference type="AlphaFoldDB" id="A0A2S8FAB0"/>
<dbReference type="Proteomes" id="UP000239388">
    <property type="component" value="Unassembled WGS sequence"/>
</dbReference>
<sequence>MDSGIYSAAQQEKSKSVNFLSFSGKGKSAIRSNGFDEKLNSAGTEMMRAPAAEVIRQLPQPGMNAAPSVRLSGGADID</sequence>